<feature type="binding site" evidence="19">
    <location>
        <begin position="118"/>
        <end position="122"/>
    </location>
    <ligand>
        <name>NAD(+)</name>
        <dbReference type="ChEBI" id="CHEBI:57540"/>
    </ligand>
</feature>
<evidence type="ECO:0000256" key="15">
    <source>
        <dbReference type="ARBA" id="ARBA00023027"/>
    </source>
</evidence>
<reference evidence="22 23" key="1">
    <citation type="submission" date="2020-08" db="EMBL/GenBank/DDBJ databases">
        <title>Lysobacter sp. II4 sp. nov., isolated from soil.</title>
        <authorList>
            <person name="Woo C.Y."/>
            <person name="Kim J."/>
        </authorList>
    </citation>
    <scope>NUCLEOTIDE SEQUENCE [LARGE SCALE GENOMIC DNA]</scope>
    <source>
        <strain evidence="22 23">II4</strain>
    </source>
</reference>
<evidence type="ECO:0000256" key="16">
    <source>
        <dbReference type="ARBA" id="ARBA00023141"/>
    </source>
</evidence>
<dbReference type="InterPro" id="IPR030963">
    <property type="entry name" value="DHQ_synth_fam"/>
</dbReference>
<dbReference type="Proteomes" id="UP000516018">
    <property type="component" value="Chromosome"/>
</dbReference>
<sequence length="378" mass="39501">MSLHPPAQRTVEVAGDAPYAISIGPGLLDAARADNVQRLAQVLRGRHALLVSDSHVAPLHAQRAIALLHAARPQLALSTWVMPAGEQEKTLARFGECLDALAALGATRDATVVALGGGVVGDLAGFAAACWMRGIDCVQLPTTLLAMVDSSVGGKTAVDLPQGKNLVGAFHPPRAVIADTSVLRTLPERELRAGLAEVVKYGAVFDAQFLAWLDAHADALLARDDHALTEAIARSCEFKADVVARDPYERGHRALLNFGHTFGHAIEAEQGYAGSGSDALNHGEAVAVGMVLAARLSTLLGLAPAEAGDRLQALLQRLGLPTGLPPGLDPGALVARMRLDKKADAHGLRFVLWDRAGSARVVAGVAEDAVRAVLEARA</sequence>
<dbReference type="Gene3D" id="1.20.1090.10">
    <property type="entry name" value="Dehydroquinate synthase-like - alpha domain"/>
    <property type="match status" value="1"/>
</dbReference>
<dbReference type="Pfam" id="PF01761">
    <property type="entry name" value="DHQ_synthase"/>
    <property type="match status" value="1"/>
</dbReference>
<keyword evidence="18 19" id="KW-0170">Cobalt</keyword>
<comment type="cofactor">
    <cofactor evidence="3">
        <name>Zn(2+)</name>
        <dbReference type="ChEBI" id="CHEBI:29105"/>
    </cofactor>
</comment>
<keyword evidence="16 19" id="KW-0057">Aromatic amino acid biosynthesis</keyword>
<evidence type="ECO:0000256" key="10">
    <source>
        <dbReference type="ARBA" id="ARBA00022490"/>
    </source>
</evidence>
<evidence type="ECO:0000256" key="18">
    <source>
        <dbReference type="ARBA" id="ARBA00023285"/>
    </source>
</evidence>
<dbReference type="GO" id="GO:0008652">
    <property type="term" value="P:amino acid biosynthetic process"/>
    <property type="evidence" value="ECO:0007669"/>
    <property type="project" value="UniProtKB-KW"/>
</dbReference>
<dbReference type="PANTHER" id="PTHR43622">
    <property type="entry name" value="3-DEHYDROQUINATE SYNTHASE"/>
    <property type="match status" value="1"/>
</dbReference>
<evidence type="ECO:0000256" key="4">
    <source>
        <dbReference type="ARBA" id="ARBA00003485"/>
    </source>
</evidence>
<comment type="similarity">
    <text evidence="7 19">Belongs to the sugar phosphate cyclases superfamily. Dehydroquinate synthase family.</text>
</comment>
<dbReference type="KEGG" id="lsx:H8B22_02955"/>
<dbReference type="InterPro" id="IPR056179">
    <property type="entry name" value="DHQS_C"/>
</dbReference>
<feature type="domain" description="3-dehydroquinate synthase N-terminal" evidence="20">
    <location>
        <begin position="81"/>
        <end position="192"/>
    </location>
</feature>
<comment type="cofactor">
    <cofactor evidence="19">
        <name>Co(2+)</name>
        <dbReference type="ChEBI" id="CHEBI:48828"/>
    </cofactor>
    <cofactor evidence="19">
        <name>Zn(2+)</name>
        <dbReference type="ChEBI" id="CHEBI:29105"/>
    </cofactor>
    <text evidence="19">Binds 1 divalent metal cation per subunit. Can use either Co(2+) or Zn(2+).</text>
</comment>
<dbReference type="UniPathway" id="UPA00053">
    <property type="reaction ID" value="UER00085"/>
</dbReference>
<evidence type="ECO:0000256" key="8">
    <source>
        <dbReference type="ARBA" id="ARBA00013031"/>
    </source>
</evidence>
<comment type="subcellular location">
    <subcellularLocation>
        <location evidence="5 19">Cytoplasm</location>
    </subcellularLocation>
</comment>
<evidence type="ECO:0000256" key="2">
    <source>
        <dbReference type="ARBA" id="ARBA00001911"/>
    </source>
</evidence>
<dbReference type="CDD" id="cd08195">
    <property type="entry name" value="DHQS"/>
    <property type="match status" value="1"/>
</dbReference>
<evidence type="ECO:0000256" key="7">
    <source>
        <dbReference type="ARBA" id="ARBA00005412"/>
    </source>
</evidence>
<evidence type="ECO:0000313" key="23">
    <source>
        <dbReference type="Proteomes" id="UP000516018"/>
    </source>
</evidence>
<dbReference type="SUPFAM" id="SSF56796">
    <property type="entry name" value="Dehydroquinate synthase-like"/>
    <property type="match status" value="1"/>
</dbReference>
<keyword evidence="15 19" id="KW-0520">NAD</keyword>
<dbReference type="GO" id="GO:0000166">
    <property type="term" value="F:nucleotide binding"/>
    <property type="evidence" value="ECO:0007669"/>
    <property type="project" value="UniProtKB-KW"/>
</dbReference>
<keyword evidence="12 19" id="KW-0479">Metal-binding</keyword>
<dbReference type="PIRSF" id="PIRSF001455">
    <property type="entry name" value="DHQ_synth"/>
    <property type="match status" value="1"/>
</dbReference>
<dbReference type="GO" id="GO:0003856">
    <property type="term" value="F:3-dehydroquinate synthase activity"/>
    <property type="evidence" value="ECO:0007669"/>
    <property type="project" value="UniProtKB-UniRule"/>
</dbReference>
<evidence type="ECO:0000256" key="6">
    <source>
        <dbReference type="ARBA" id="ARBA00004661"/>
    </source>
</evidence>
<keyword evidence="11 19" id="KW-0028">Amino-acid biosynthesis</keyword>
<dbReference type="EMBL" id="CP060820">
    <property type="protein sequence ID" value="QNP41201.1"/>
    <property type="molecule type" value="Genomic_DNA"/>
</dbReference>
<dbReference type="GO" id="GO:0009073">
    <property type="term" value="P:aromatic amino acid family biosynthetic process"/>
    <property type="evidence" value="ECO:0007669"/>
    <property type="project" value="UniProtKB-KW"/>
</dbReference>
<keyword evidence="14 19" id="KW-0862">Zinc</keyword>
<comment type="function">
    <text evidence="4 19">Catalyzes the conversion of 3-deoxy-D-arabino-heptulosonate 7-phosphate (DAHP) to dehydroquinate (DHQ).</text>
</comment>
<dbReference type="InterPro" id="IPR016037">
    <property type="entry name" value="DHQ_synth_AroB"/>
</dbReference>
<evidence type="ECO:0000256" key="1">
    <source>
        <dbReference type="ARBA" id="ARBA00001393"/>
    </source>
</evidence>
<evidence type="ECO:0000313" key="22">
    <source>
        <dbReference type="EMBL" id="QNP41201.1"/>
    </source>
</evidence>
<dbReference type="AlphaFoldDB" id="A0A7H0FYT5"/>
<comment type="pathway">
    <text evidence="6 19">Metabolic intermediate biosynthesis; chorismate biosynthesis; chorismate from D-erythrose 4-phosphate and phosphoenolpyruvate: step 2/7.</text>
</comment>
<dbReference type="PANTHER" id="PTHR43622:SF7">
    <property type="entry name" value="3-DEHYDROQUINATE SYNTHASE, CHLOROPLASTIC"/>
    <property type="match status" value="1"/>
</dbReference>
<evidence type="ECO:0000259" key="21">
    <source>
        <dbReference type="Pfam" id="PF24621"/>
    </source>
</evidence>
<keyword evidence="13 19" id="KW-0547">Nucleotide-binding</keyword>
<dbReference type="EC" id="4.2.3.4" evidence="8 19"/>
<feature type="binding site" evidence="19">
    <location>
        <position position="282"/>
    </location>
    <ligand>
        <name>Zn(2+)</name>
        <dbReference type="ChEBI" id="CHEBI:29105"/>
    </ligand>
</feature>
<dbReference type="Pfam" id="PF24621">
    <property type="entry name" value="DHQS_C"/>
    <property type="match status" value="1"/>
</dbReference>
<evidence type="ECO:0000256" key="14">
    <source>
        <dbReference type="ARBA" id="ARBA00022833"/>
    </source>
</evidence>
<feature type="domain" description="3-dehydroquinate synthase C-terminal" evidence="21">
    <location>
        <begin position="194"/>
        <end position="343"/>
    </location>
</feature>
<feature type="binding site" evidence="19">
    <location>
        <position position="164"/>
    </location>
    <ligand>
        <name>NAD(+)</name>
        <dbReference type="ChEBI" id="CHEBI:57540"/>
    </ligand>
</feature>
<evidence type="ECO:0000256" key="3">
    <source>
        <dbReference type="ARBA" id="ARBA00001947"/>
    </source>
</evidence>
<evidence type="ECO:0000256" key="13">
    <source>
        <dbReference type="ARBA" id="ARBA00022741"/>
    </source>
</evidence>
<evidence type="ECO:0000259" key="20">
    <source>
        <dbReference type="Pfam" id="PF01761"/>
    </source>
</evidence>
<keyword evidence="10 19" id="KW-0963">Cytoplasm</keyword>
<evidence type="ECO:0000256" key="9">
    <source>
        <dbReference type="ARBA" id="ARBA00017684"/>
    </source>
</evidence>
<evidence type="ECO:0000256" key="19">
    <source>
        <dbReference type="HAMAP-Rule" id="MF_00110"/>
    </source>
</evidence>
<dbReference type="Gene3D" id="3.40.50.1970">
    <property type="match status" value="1"/>
</dbReference>
<dbReference type="NCBIfam" id="TIGR01357">
    <property type="entry name" value="aroB"/>
    <property type="match status" value="1"/>
</dbReference>
<feature type="binding site" evidence="19">
    <location>
        <begin position="142"/>
        <end position="143"/>
    </location>
    <ligand>
        <name>NAD(+)</name>
        <dbReference type="ChEBI" id="CHEBI:57540"/>
    </ligand>
</feature>
<dbReference type="GO" id="GO:0046872">
    <property type="term" value="F:metal ion binding"/>
    <property type="evidence" value="ECO:0007669"/>
    <property type="project" value="UniProtKB-KW"/>
</dbReference>
<organism evidence="22 23">
    <name type="scientific">Agrilutibacter terrestris</name>
    <dbReference type="NCBI Taxonomy" id="2865112"/>
    <lineage>
        <taxon>Bacteria</taxon>
        <taxon>Pseudomonadati</taxon>
        <taxon>Pseudomonadota</taxon>
        <taxon>Gammaproteobacteria</taxon>
        <taxon>Lysobacterales</taxon>
        <taxon>Lysobacteraceae</taxon>
        <taxon>Agrilutibacter</taxon>
    </lineage>
</organism>
<evidence type="ECO:0000256" key="12">
    <source>
        <dbReference type="ARBA" id="ARBA00022723"/>
    </source>
</evidence>
<comment type="catalytic activity">
    <reaction evidence="1 19">
        <text>7-phospho-2-dehydro-3-deoxy-D-arabino-heptonate = 3-dehydroquinate + phosphate</text>
        <dbReference type="Rhea" id="RHEA:21968"/>
        <dbReference type="ChEBI" id="CHEBI:32364"/>
        <dbReference type="ChEBI" id="CHEBI:43474"/>
        <dbReference type="ChEBI" id="CHEBI:58394"/>
        <dbReference type="EC" id="4.2.3.4"/>
    </reaction>
</comment>
<dbReference type="HAMAP" id="MF_00110">
    <property type="entry name" value="DHQ_synthase"/>
    <property type="match status" value="1"/>
</dbReference>
<protein>
    <recommendedName>
        <fullName evidence="9 19">3-dehydroquinate synthase</fullName>
        <shortName evidence="19">DHQS</shortName>
        <ecNumber evidence="8 19">4.2.3.4</ecNumber>
    </recommendedName>
</protein>
<dbReference type="InterPro" id="IPR030960">
    <property type="entry name" value="DHQS/DOIS_N"/>
</dbReference>
<accession>A0A7H0FYT5</accession>
<dbReference type="GO" id="GO:0005737">
    <property type="term" value="C:cytoplasm"/>
    <property type="evidence" value="ECO:0007669"/>
    <property type="project" value="UniProtKB-SubCell"/>
</dbReference>
<comment type="cofactor">
    <cofactor evidence="2 19">
        <name>NAD(+)</name>
        <dbReference type="ChEBI" id="CHEBI:57540"/>
    </cofactor>
</comment>
<evidence type="ECO:0000256" key="17">
    <source>
        <dbReference type="ARBA" id="ARBA00023239"/>
    </source>
</evidence>
<dbReference type="GO" id="GO:0009423">
    <property type="term" value="P:chorismate biosynthetic process"/>
    <property type="evidence" value="ECO:0007669"/>
    <property type="project" value="UniProtKB-UniRule"/>
</dbReference>
<comment type="caution">
    <text evidence="19">Lacks conserved residue(s) required for the propagation of feature annotation.</text>
</comment>
<evidence type="ECO:0000256" key="11">
    <source>
        <dbReference type="ARBA" id="ARBA00022605"/>
    </source>
</evidence>
<evidence type="ECO:0000256" key="5">
    <source>
        <dbReference type="ARBA" id="ARBA00004496"/>
    </source>
</evidence>
<dbReference type="FunFam" id="3.40.50.1970:FF:000007">
    <property type="entry name" value="Pentafunctional AROM polypeptide"/>
    <property type="match status" value="1"/>
</dbReference>
<name>A0A7H0FYT5_9GAMM</name>
<gene>
    <name evidence="19" type="primary">aroB</name>
    <name evidence="22" type="ORF">H8B22_02955</name>
</gene>
<proteinExistence type="inferred from homology"/>
<feature type="binding site" evidence="19">
    <location>
        <position position="197"/>
    </location>
    <ligand>
        <name>Zn(2+)</name>
        <dbReference type="ChEBI" id="CHEBI:29105"/>
    </ligand>
</feature>
<dbReference type="InterPro" id="IPR050071">
    <property type="entry name" value="Dehydroquinate_synthase"/>
</dbReference>
<feature type="binding site" evidence="19">
    <location>
        <position position="260"/>
    </location>
    <ligand>
        <name>Zn(2+)</name>
        <dbReference type="ChEBI" id="CHEBI:29105"/>
    </ligand>
</feature>
<keyword evidence="17 19" id="KW-0456">Lyase</keyword>
<feature type="binding site" evidence="19">
    <location>
        <position position="155"/>
    </location>
    <ligand>
        <name>NAD(+)</name>
        <dbReference type="ChEBI" id="CHEBI:57540"/>
    </ligand>
</feature>
<keyword evidence="23" id="KW-1185">Reference proteome</keyword>